<evidence type="ECO:0000256" key="7">
    <source>
        <dbReference type="RuleBase" id="RU000382"/>
    </source>
</evidence>
<dbReference type="Proteomes" id="UP001438707">
    <property type="component" value="Unassembled WGS sequence"/>
</dbReference>
<dbReference type="FunFam" id="1.20.1340.10:FF:000001">
    <property type="entry name" value="Histidine decarboxylase"/>
    <property type="match status" value="1"/>
</dbReference>
<dbReference type="EMBL" id="JALJOS010000014">
    <property type="protein sequence ID" value="KAK9831157.1"/>
    <property type="molecule type" value="Genomic_DNA"/>
</dbReference>
<reference evidence="8 9" key="1">
    <citation type="journal article" date="2024" name="Nat. Commun.">
        <title>Phylogenomics reveals the evolutionary origins of lichenization in chlorophyte algae.</title>
        <authorList>
            <person name="Puginier C."/>
            <person name="Libourel C."/>
            <person name="Otte J."/>
            <person name="Skaloud P."/>
            <person name="Haon M."/>
            <person name="Grisel S."/>
            <person name="Petersen M."/>
            <person name="Berrin J.G."/>
            <person name="Delaux P.M."/>
            <person name="Dal Grande F."/>
            <person name="Keller J."/>
        </authorList>
    </citation>
    <scope>NUCLEOTIDE SEQUENCE [LARGE SCALE GENOMIC DNA]</scope>
    <source>
        <strain evidence="8 9">SAG 2145</strain>
    </source>
</reference>
<evidence type="ECO:0000256" key="5">
    <source>
        <dbReference type="ARBA" id="ARBA00023239"/>
    </source>
</evidence>
<dbReference type="Gene3D" id="3.90.1150.10">
    <property type="entry name" value="Aspartate Aminotransferase, domain 1"/>
    <property type="match status" value="1"/>
</dbReference>
<dbReference type="PROSITE" id="PS00392">
    <property type="entry name" value="DDC_GAD_HDC_YDC"/>
    <property type="match status" value="1"/>
</dbReference>
<sequence length="487" mass="53348">MEPSSGQMMPGFEHPMDIEEFRQRGKEMVDWICDYYSGVSERPVRSSVEPGYLASQLPRSPPQKGEAWSDIMQDIEHKIMPGVTNWQSPNFFAYYPANSSAPGMLGEMLSAALNVIGFSWIGSPAATELETIVLDWLAQLLDLPACFRSHTPEGTPSEGGGVIQGSASEATLVALLAARTQAGAAPEEAHRLVAYGSDQAHSSLKKACMIAGISHCRSLPAAAANGWAMDPKALEAALEEDKAKGLKPFFLFAVVGSTNTCAIDPLLQLGPIAQEHHLWTHVDAAYAGAAAVVPEQRHLFQGLHLVDSFNMNAHKWLLTNFDCSPLWVRRSEPLKQALSLTPAVLRAKGNALDLRDWQIPLGRRFRALKLWFVIRTYGAEGLQEYIRHHIRLAKVFEGLVRAHPKFEIAAPPRLGLVCFCLKDGSREQNAALLEALNSSGRLFMVSTDVGGKLILRFALGATSVQQSHVEAAWQQISQQADQMLSQH</sequence>
<dbReference type="InterPro" id="IPR015421">
    <property type="entry name" value="PyrdxlP-dep_Trfase_major"/>
</dbReference>
<keyword evidence="3" id="KW-0210">Decarboxylase</keyword>
<dbReference type="CDD" id="cd06450">
    <property type="entry name" value="DOPA_deC_like"/>
    <property type="match status" value="1"/>
</dbReference>
<evidence type="ECO:0000256" key="3">
    <source>
        <dbReference type="ARBA" id="ARBA00022793"/>
    </source>
</evidence>
<dbReference type="PANTHER" id="PTHR11999">
    <property type="entry name" value="GROUP II PYRIDOXAL-5-PHOSPHATE DECARBOXYLASE"/>
    <property type="match status" value="1"/>
</dbReference>
<keyword evidence="9" id="KW-1185">Reference proteome</keyword>
<dbReference type="PRINTS" id="PR00800">
    <property type="entry name" value="YHDCRBOXLASE"/>
</dbReference>
<evidence type="ECO:0000313" key="9">
    <source>
        <dbReference type="Proteomes" id="UP001438707"/>
    </source>
</evidence>
<dbReference type="AlphaFoldDB" id="A0AAW1RBE1"/>
<organism evidence="8 9">
    <name type="scientific">Apatococcus lobatus</name>
    <dbReference type="NCBI Taxonomy" id="904363"/>
    <lineage>
        <taxon>Eukaryota</taxon>
        <taxon>Viridiplantae</taxon>
        <taxon>Chlorophyta</taxon>
        <taxon>core chlorophytes</taxon>
        <taxon>Trebouxiophyceae</taxon>
        <taxon>Chlorellales</taxon>
        <taxon>Chlorellaceae</taxon>
        <taxon>Apatococcus</taxon>
    </lineage>
</organism>
<evidence type="ECO:0000256" key="4">
    <source>
        <dbReference type="ARBA" id="ARBA00022898"/>
    </source>
</evidence>
<accession>A0AAW1RBE1</accession>
<dbReference type="FunFam" id="3.40.640.10:FF:000025">
    <property type="entry name" value="Histidine decarboxylase"/>
    <property type="match status" value="1"/>
</dbReference>
<dbReference type="InterPro" id="IPR021115">
    <property type="entry name" value="Pyridoxal-P_BS"/>
</dbReference>
<evidence type="ECO:0000313" key="8">
    <source>
        <dbReference type="EMBL" id="KAK9831157.1"/>
    </source>
</evidence>
<keyword evidence="4 6" id="KW-0663">Pyridoxal phosphate</keyword>
<dbReference type="GO" id="GO:0019752">
    <property type="term" value="P:carboxylic acid metabolic process"/>
    <property type="evidence" value="ECO:0007669"/>
    <property type="project" value="InterPro"/>
</dbReference>
<dbReference type="GO" id="GO:0005737">
    <property type="term" value="C:cytoplasm"/>
    <property type="evidence" value="ECO:0007669"/>
    <property type="project" value="TreeGrafter"/>
</dbReference>
<protein>
    <recommendedName>
        <fullName evidence="10">Tyrosine decarboxylase</fullName>
    </recommendedName>
</protein>
<dbReference type="PANTHER" id="PTHR11999:SF70">
    <property type="entry name" value="MIP05841P"/>
    <property type="match status" value="1"/>
</dbReference>
<comment type="similarity">
    <text evidence="2 7">Belongs to the group II decarboxylase family.</text>
</comment>
<dbReference type="Pfam" id="PF00282">
    <property type="entry name" value="Pyridoxal_deC"/>
    <property type="match status" value="1"/>
</dbReference>
<evidence type="ECO:0000256" key="6">
    <source>
        <dbReference type="PIRSR" id="PIRSR602129-50"/>
    </source>
</evidence>
<dbReference type="InterPro" id="IPR010977">
    <property type="entry name" value="Aromatic_deC"/>
</dbReference>
<keyword evidence="5 7" id="KW-0456">Lyase</keyword>
<gene>
    <name evidence="8" type="ORF">WJX74_005316</name>
</gene>
<comment type="cofactor">
    <cofactor evidence="1 6 7">
        <name>pyridoxal 5'-phosphate</name>
        <dbReference type="ChEBI" id="CHEBI:597326"/>
    </cofactor>
</comment>
<dbReference type="InterPro" id="IPR002129">
    <property type="entry name" value="PyrdxlP-dep_de-COase"/>
</dbReference>
<name>A0AAW1RBE1_9CHLO</name>
<comment type="caution">
    <text evidence="8">The sequence shown here is derived from an EMBL/GenBank/DDBJ whole genome shotgun (WGS) entry which is preliminary data.</text>
</comment>
<dbReference type="GO" id="GO:0016831">
    <property type="term" value="F:carboxy-lyase activity"/>
    <property type="evidence" value="ECO:0007669"/>
    <property type="project" value="UniProtKB-KW"/>
</dbReference>
<dbReference type="Gene3D" id="1.20.1340.10">
    <property type="entry name" value="dopa decarboxylase, N-terminal domain"/>
    <property type="match status" value="1"/>
</dbReference>
<evidence type="ECO:0008006" key="10">
    <source>
        <dbReference type="Google" id="ProtNLM"/>
    </source>
</evidence>
<evidence type="ECO:0000256" key="2">
    <source>
        <dbReference type="ARBA" id="ARBA00009533"/>
    </source>
</evidence>
<dbReference type="GO" id="GO:0006520">
    <property type="term" value="P:amino acid metabolic process"/>
    <property type="evidence" value="ECO:0007669"/>
    <property type="project" value="InterPro"/>
</dbReference>
<dbReference type="SUPFAM" id="SSF53383">
    <property type="entry name" value="PLP-dependent transferases"/>
    <property type="match status" value="1"/>
</dbReference>
<proteinExistence type="inferred from homology"/>
<feature type="modified residue" description="N6-(pyridoxal phosphate)lysine" evidence="6">
    <location>
        <position position="315"/>
    </location>
</feature>
<evidence type="ECO:0000256" key="1">
    <source>
        <dbReference type="ARBA" id="ARBA00001933"/>
    </source>
</evidence>
<dbReference type="GO" id="GO:0030170">
    <property type="term" value="F:pyridoxal phosphate binding"/>
    <property type="evidence" value="ECO:0007669"/>
    <property type="project" value="InterPro"/>
</dbReference>
<dbReference type="Gene3D" id="3.40.640.10">
    <property type="entry name" value="Type I PLP-dependent aspartate aminotransferase-like (Major domain)"/>
    <property type="match status" value="1"/>
</dbReference>
<dbReference type="InterPro" id="IPR015422">
    <property type="entry name" value="PyrdxlP-dep_Trfase_small"/>
</dbReference>
<dbReference type="InterPro" id="IPR015424">
    <property type="entry name" value="PyrdxlP-dep_Trfase"/>
</dbReference>